<dbReference type="GO" id="GO:0071011">
    <property type="term" value="C:precatalytic spliceosome"/>
    <property type="evidence" value="ECO:0007669"/>
    <property type="project" value="TreeGrafter"/>
</dbReference>
<dbReference type="PANTHER" id="PTHR31077:SF1">
    <property type="entry name" value="U4_U6.U5 SMALL NUCLEAR RIBONUCLEOPROTEIN 27 KDA PROTEIN"/>
    <property type="match status" value="1"/>
</dbReference>
<name>A0A8H3LVN4_9GLOM</name>
<accession>A0A8H3LVN4</accession>
<evidence type="ECO:0000256" key="3">
    <source>
        <dbReference type="ARBA" id="ARBA00008218"/>
    </source>
</evidence>
<feature type="region of interest" description="Disordered" evidence="8">
    <location>
        <begin position="128"/>
        <end position="195"/>
    </location>
</feature>
<keyword evidence="7" id="KW-0539">Nucleus</keyword>
<keyword evidence="10" id="KW-0687">Ribonucleoprotein</keyword>
<evidence type="ECO:0000256" key="2">
    <source>
        <dbReference type="ARBA" id="ARBA00004123"/>
    </source>
</evidence>
<evidence type="ECO:0000256" key="5">
    <source>
        <dbReference type="ARBA" id="ARBA00022664"/>
    </source>
</evidence>
<evidence type="ECO:0000256" key="7">
    <source>
        <dbReference type="ARBA" id="ARBA00023242"/>
    </source>
</evidence>
<keyword evidence="6" id="KW-0508">mRNA splicing</keyword>
<dbReference type="InterPro" id="IPR013957">
    <property type="entry name" value="SNRNP27"/>
</dbReference>
<comment type="similarity">
    <text evidence="3">Belongs to the SNUT3 family.</text>
</comment>
<dbReference type="Pfam" id="PF08648">
    <property type="entry name" value="SNRNP27"/>
    <property type="match status" value="1"/>
</dbReference>
<comment type="subunit">
    <text evidence="4">Part of a tri-snRNP complex.</text>
</comment>
<reference evidence="10" key="1">
    <citation type="submission" date="2019-10" db="EMBL/GenBank/DDBJ databases">
        <title>Conservation and host-specific expression of non-tandemly repeated heterogenous ribosome RNA gene in arbuscular mycorrhizal fungi.</title>
        <authorList>
            <person name="Maeda T."/>
            <person name="Kobayashi Y."/>
            <person name="Nakagawa T."/>
            <person name="Ezawa T."/>
            <person name="Yamaguchi K."/>
            <person name="Bino T."/>
            <person name="Nishimoto Y."/>
            <person name="Shigenobu S."/>
            <person name="Kawaguchi M."/>
        </authorList>
    </citation>
    <scope>NUCLEOTIDE SEQUENCE</scope>
    <source>
        <strain evidence="10">HR1</strain>
    </source>
</reference>
<evidence type="ECO:0000256" key="8">
    <source>
        <dbReference type="SAM" id="MobiDB-lite"/>
    </source>
</evidence>
<feature type="compositionally biased region" description="Basic and acidic residues" evidence="8">
    <location>
        <begin position="80"/>
        <end position="102"/>
    </location>
</feature>
<dbReference type="GO" id="GO:0008380">
    <property type="term" value="P:RNA splicing"/>
    <property type="evidence" value="ECO:0007669"/>
    <property type="project" value="UniProtKB-KW"/>
</dbReference>
<comment type="caution">
    <text evidence="10">The sequence shown here is derived from an EMBL/GenBank/DDBJ whole genome shotgun (WGS) entry which is preliminary data.</text>
</comment>
<dbReference type="GO" id="GO:0006397">
    <property type="term" value="P:mRNA processing"/>
    <property type="evidence" value="ECO:0007669"/>
    <property type="project" value="UniProtKB-KW"/>
</dbReference>
<dbReference type="Proteomes" id="UP000615446">
    <property type="component" value="Unassembled WGS sequence"/>
</dbReference>
<feature type="compositionally biased region" description="Polar residues" evidence="8">
    <location>
        <begin position="176"/>
        <end position="185"/>
    </location>
</feature>
<protein>
    <submittedName>
        <fullName evidence="10">U4/U6.U5 small nuclear ribonucleoprotein 27 kDa protein</fullName>
    </submittedName>
</protein>
<dbReference type="AlphaFoldDB" id="A0A8H3LVN4"/>
<feature type="compositionally biased region" description="Basic and acidic residues" evidence="8">
    <location>
        <begin position="139"/>
        <end position="159"/>
    </location>
</feature>
<comment type="subcellular location">
    <subcellularLocation>
        <location evidence="2">Nucleus</location>
    </subcellularLocation>
</comment>
<evidence type="ECO:0000313" key="11">
    <source>
        <dbReference type="Proteomes" id="UP000615446"/>
    </source>
</evidence>
<feature type="compositionally biased region" description="Basic and acidic residues" evidence="8">
    <location>
        <begin position="19"/>
        <end position="50"/>
    </location>
</feature>
<evidence type="ECO:0000259" key="9">
    <source>
        <dbReference type="Pfam" id="PF08648"/>
    </source>
</evidence>
<gene>
    <name evidence="10" type="ORF">RCL2_001952400</name>
</gene>
<evidence type="ECO:0000256" key="1">
    <source>
        <dbReference type="ARBA" id="ARBA00003632"/>
    </source>
</evidence>
<dbReference type="PANTHER" id="PTHR31077">
    <property type="entry name" value="U4/U6.U5 SMALL NUCLEAR RIBONUCLEOPROTEIN 27 KDA PROTEIN"/>
    <property type="match status" value="1"/>
</dbReference>
<comment type="function">
    <text evidence="1">May play a role in mRNA splicing.</text>
</comment>
<keyword evidence="5" id="KW-0507">mRNA processing</keyword>
<evidence type="ECO:0000256" key="6">
    <source>
        <dbReference type="ARBA" id="ARBA00023187"/>
    </source>
</evidence>
<organism evidence="10 11">
    <name type="scientific">Rhizophagus clarus</name>
    <dbReference type="NCBI Taxonomy" id="94130"/>
    <lineage>
        <taxon>Eukaryota</taxon>
        <taxon>Fungi</taxon>
        <taxon>Fungi incertae sedis</taxon>
        <taxon>Mucoromycota</taxon>
        <taxon>Glomeromycotina</taxon>
        <taxon>Glomeromycetes</taxon>
        <taxon>Glomerales</taxon>
        <taxon>Glomeraceae</taxon>
        <taxon>Rhizophagus</taxon>
    </lineage>
</organism>
<dbReference type="EMBL" id="BLAL01000216">
    <property type="protein sequence ID" value="GES92760.1"/>
    <property type="molecule type" value="Genomic_DNA"/>
</dbReference>
<feature type="compositionally biased region" description="Basic and acidic residues" evidence="8">
    <location>
        <begin position="58"/>
        <end position="73"/>
    </location>
</feature>
<evidence type="ECO:0000313" key="10">
    <source>
        <dbReference type="EMBL" id="GES92760.1"/>
    </source>
</evidence>
<sequence length="248" mass="29906">MPRSPSPSRPEYSRRHHSRSDYRDRESHYRDRDYHPDGYRDLDRPEDYHDRRRSRSPLGRDRDRDRDKYDRRERRSRSPHGRDRDRIRDRDRRDRRRTPERSSRHRSRSRSPISKRVYIDKIKWCYYNSGGNSILSDRGSPRGSERERDRKDDRHDRDRKIRSRSRSPRKEDLSNVPESSNSSLMNIDPDEDPEHALMKAMGIAGFNTTKGKKVAGNDAAAVSIKKQRQYRQYMNRRGGFNRPLDKIQ</sequence>
<feature type="domain" description="U4/U6.U5 small nuclear ribonucleoprotein 27kDa protein" evidence="9">
    <location>
        <begin position="193"/>
        <end position="247"/>
    </location>
</feature>
<proteinExistence type="inferred from homology"/>
<evidence type="ECO:0000256" key="4">
    <source>
        <dbReference type="ARBA" id="ARBA00011825"/>
    </source>
</evidence>
<dbReference type="OrthoDB" id="21368at2759"/>
<feature type="region of interest" description="Disordered" evidence="8">
    <location>
        <begin position="1"/>
        <end position="114"/>
    </location>
</feature>